<dbReference type="Proteomes" id="UP000001194">
    <property type="component" value="Unassembled WGS sequence"/>
</dbReference>
<evidence type="ECO:0000256" key="1">
    <source>
        <dbReference type="SAM" id="MobiDB-lite"/>
    </source>
</evidence>
<reference evidence="2 3" key="1">
    <citation type="journal article" date="2008" name="Nature">
        <title>The genome of Laccaria bicolor provides insights into mycorrhizal symbiosis.</title>
        <authorList>
            <person name="Martin F."/>
            <person name="Aerts A."/>
            <person name="Ahren D."/>
            <person name="Brun A."/>
            <person name="Danchin E.G.J."/>
            <person name="Duchaussoy F."/>
            <person name="Gibon J."/>
            <person name="Kohler A."/>
            <person name="Lindquist E."/>
            <person name="Pereda V."/>
            <person name="Salamov A."/>
            <person name="Shapiro H.J."/>
            <person name="Wuyts J."/>
            <person name="Blaudez D."/>
            <person name="Buee M."/>
            <person name="Brokstein P."/>
            <person name="Canbaeck B."/>
            <person name="Cohen D."/>
            <person name="Courty P.E."/>
            <person name="Coutinho P.M."/>
            <person name="Delaruelle C."/>
            <person name="Detter J.C."/>
            <person name="Deveau A."/>
            <person name="DiFazio S."/>
            <person name="Duplessis S."/>
            <person name="Fraissinet-Tachet L."/>
            <person name="Lucic E."/>
            <person name="Frey-Klett P."/>
            <person name="Fourrey C."/>
            <person name="Feussner I."/>
            <person name="Gay G."/>
            <person name="Grimwood J."/>
            <person name="Hoegger P.J."/>
            <person name="Jain P."/>
            <person name="Kilaru S."/>
            <person name="Labbe J."/>
            <person name="Lin Y.C."/>
            <person name="Legue V."/>
            <person name="Le Tacon F."/>
            <person name="Marmeisse R."/>
            <person name="Melayah D."/>
            <person name="Montanini B."/>
            <person name="Muratet M."/>
            <person name="Nehls U."/>
            <person name="Niculita-Hirzel H."/>
            <person name="Oudot-Le Secq M.P."/>
            <person name="Peter M."/>
            <person name="Quesneville H."/>
            <person name="Rajashekar B."/>
            <person name="Reich M."/>
            <person name="Rouhier N."/>
            <person name="Schmutz J."/>
            <person name="Yin T."/>
            <person name="Chalot M."/>
            <person name="Henrissat B."/>
            <person name="Kuees U."/>
            <person name="Lucas S."/>
            <person name="Van de Peer Y."/>
            <person name="Podila G.K."/>
            <person name="Polle A."/>
            <person name="Pukkila P.J."/>
            <person name="Richardson P.M."/>
            <person name="Rouze P."/>
            <person name="Sanders I.R."/>
            <person name="Stajich J.E."/>
            <person name="Tunlid A."/>
            <person name="Tuskan G."/>
            <person name="Grigoriev I.V."/>
        </authorList>
    </citation>
    <scope>NUCLEOTIDE SEQUENCE [LARGE SCALE GENOMIC DNA]</scope>
    <source>
        <strain evidence="3">S238N-H82 / ATCC MYA-4686</strain>
    </source>
</reference>
<name>B0E4L9_LACBS</name>
<accession>B0E4L9</accession>
<dbReference type="HOGENOM" id="CLU_562676_0_0_1"/>
<evidence type="ECO:0000313" key="3">
    <source>
        <dbReference type="Proteomes" id="UP000001194"/>
    </source>
</evidence>
<sequence length="485" mass="54236">MPRSTAHDVAPYELSSDSETCSDTGATTPSTRAMDIGTPPNAKVRVDAVTKQLDSKQRCLITNVECDEVTEYAHVLGHALEDNDGLEETYRYTLVAHPDMRFVPIHRRDETLPLSPNAFEKFVYPFEGFPTIVSHVHPRFVICNAALKCESRETLYAFAKGKEGELFNALARIARIYVGWSRVDLPNDFRKERKVPKVKPREKIDRQVKRDVPTNVPNAEHSDDEGVPPTIAATSAHRSVRAHSLANETPADRAGDFDLKKAKARVDTVAIKRCLIENTDESNALEYAHVLGRRSSNKILTALEYSWGMEHETLNVDTRYNIFRQPAIIDEYHAAITQRAKFPSLERPKFPSLENYQPPYSYTLLMSSHMNLALTPWLSHGGFDSASAMRPSVLVLANPNVKGQLAAAIVIAFSFGPFSGLKTFSNLHLKRAMDIGTPPKAKVRVDAVTKQLDSKQRCLITNVECDEVTEYAHVLGHALEDNEDL</sequence>
<feature type="region of interest" description="Disordered" evidence="1">
    <location>
        <begin position="1"/>
        <end position="39"/>
    </location>
</feature>
<dbReference type="EMBL" id="DS547459">
    <property type="protein sequence ID" value="EDQ98213.1"/>
    <property type="molecule type" value="Genomic_DNA"/>
</dbReference>
<proteinExistence type="predicted"/>
<keyword evidence="3" id="KW-1185">Reference proteome</keyword>
<dbReference type="AlphaFoldDB" id="B0E4L9"/>
<dbReference type="RefSeq" id="XP_001891137.1">
    <property type="nucleotide sequence ID" value="XM_001891102.1"/>
</dbReference>
<feature type="compositionally biased region" description="Polar residues" evidence="1">
    <location>
        <begin position="15"/>
        <end position="31"/>
    </location>
</feature>
<evidence type="ECO:0000313" key="2">
    <source>
        <dbReference type="EMBL" id="EDQ98213.1"/>
    </source>
</evidence>
<gene>
    <name evidence="2" type="ORF">LACBIDRAFT_336173</name>
</gene>
<protein>
    <submittedName>
        <fullName evidence="2">Predicted protein</fullName>
    </submittedName>
</protein>
<feature type="region of interest" description="Disordered" evidence="1">
    <location>
        <begin position="209"/>
        <end position="230"/>
    </location>
</feature>
<dbReference type="OrthoDB" id="3133596at2759"/>
<organism evidence="3">
    <name type="scientific">Laccaria bicolor (strain S238N-H82 / ATCC MYA-4686)</name>
    <name type="common">Bicoloured deceiver</name>
    <name type="synonym">Laccaria laccata var. bicolor</name>
    <dbReference type="NCBI Taxonomy" id="486041"/>
    <lineage>
        <taxon>Eukaryota</taxon>
        <taxon>Fungi</taxon>
        <taxon>Dikarya</taxon>
        <taxon>Basidiomycota</taxon>
        <taxon>Agaricomycotina</taxon>
        <taxon>Agaricomycetes</taxon>
        <taxon>Agaricomycetidae</taxon>
        <taxon>Agaricales</taxon>
        <taxon>Agaricineae</taxon>
        <taxon>Hydnangiaceae</taxon>
        <taxon>Laccaria</taxon>
    </lineage>
</organism>
<dbReference type="KEGG" id="lbc:LACBIDRAFT_336173"/>
<dbReference type="GeneID" id="6086793"/>
<dbReference type="InParanoid" id="B0E4L9"/>